<evidence type="ECO:0000313" key="1">
    <source>
        <dbReference type="EMBL" id="OCU00974.1"/>
    </source>
</evidence>
<sequence length="95" mass="11000">MKIRITSDNSETTMPSSVHLHTKPSLAASPSIRATYFAGHSATEKSLDMFFPVRPFRDFQVILQELYILLYGKLEWNAVKCTKLLRLCWFITMMK</sequence>
<dbReference type="AlphaFoldDB" id="A0A974DZV2"/>
<accession>A0A974DZV2</accession>
<dbReference type="EMBL" id="CM004466">
    <property type="protein sequence ID" value="OCU00974.1"/>
    <property type="molecule type" value="Genomic_DNA"/>
</dbReference>
<organism evidence="1 2">
    <name type="scientific">Xenopus laevis</name>
    <name type="common">African clawed frog</name>
    <dbReference type="NCBI Taxonomy" id="8355"/>
    <lineage>
        <taxon>Eukaryota</taxon>
        <taxon>Metazoa</taxon>
        <taxon>Chordata</taxon>
        <taxon>Craniata</taxon>
        <taxon>Vertebrata</taxon>
        <taxon>Euteleostomi</taxon>
        <taxon>Amphibia</taxon>
        <taxon>Batrachia</taxon>
        <taxon>Anura</taxon>
        <taxon>Pipoidea</taxon>
        <taxon>Pipidae</taxon>
        <taxon>Xenopodinae</taxon>
        <taxon>Xenopus</taxon>
        <taxon>Xenopus</taxon>
    </lineage>
</organism>
<reference evidence="2" key="1">
    <citation type="journal article" date="2016" name="Nature">
        <title>Genome evolution in the allotetraploid frog Xenopus laevis.</title>
        <authorList>
            <person name="Session A.M."/>
            <person name="Uno Y."/>
            <person name="Kwon T."/>
            <person name="Chapman J.A."/>
            <person name="Toyoda A."/>
            <person name="Takahashi S."/>
            <person name="Fukui A."/>
            <person name="Hikosaka A."/>
            <person name="Suzuki A."/>
            <person name="Kondo M."/>
            <person name="van Heeringen S.J."/>
            <person name="Quigley I."/>
            <person name="Heinz S."/>
            <person name="Ogino H."/>
            <person name="Ochi H."/>
            <person name="Hellsten U."/>
            <person name="Lyons J.B."/>
            <person name="Simakov O."/>
            <person name="Putnam N."/>
            <person name="Stites J."/>
            <person name="Kuroki Y."/>
            <person name="Tanaka T."/>
            <person name="Michiue T."/>
            <person name="Watanabe M."/>
            <person name="Bogdanovic O."/>
            <person name="Lister R."/>
            <person name="Georgiou G."/>
            <person name="Paranjpe S.S."/>
            <person name="van Kruijsbergen I."/>
            <person name="Shu S."/>
            <person name="Carlson J."/>
            <person name="Kinoshita T."/>
            <person name="Ohta Y."/>
            <person name="Mawaribuchi S."/>
            <person name="Jenkins J."/>
            <person name="Grimwood J."/>
            <person name="Schmutz J."/>
            <person name="Mitros T."/>
            <person name="Mozaffari S.V."/>
            <person name="Suzuki Y."/>
            <person name="Haramoto Y."/>
            <person name="Yamamoto T.S."/>
            <person name="Takagi C."/>
            <person name="Heald R."/>
            <person name="Miller K."/>
            <person name="Haudenschild C."/>
            <person name="Kitzman J."/>
            <person name="Nakayama T."/>
            <person name="Izutsu Y."/>
            <person name="Robert J."/>
            <person name="Fortriede J."/>
            <person name="Burns K."/>
            <person name="Lotay V."/>
            <person name="Karimi K."/>
            <person name="Yasuoka Y."/>
            <person name="Dichmann D.S."/>
            <person name="Flajnik M.F."/>
            <person name="Houston D.W."/>
            <person name="Shendure J."/>
            <person name="DuPasquier L."/>
            <person name="Vize P.D."/>
            <person name="Zorn A.M."/>
            <person name="Ito M."/>
            <person name="Marcotte E.M."/>
            <person name="Wallingford J.B."/>
            <person name="Ito Y."/>
            <person name="Asashima M."/>
            <person name="Ueno N."/>
            <person name="Matsuda Y."/>
            <person name="Veenstra G.J."/>
            <person name="Fujiyama A."/>
            <person name="Harland R.M."/>
            <person name="Taira M."/>
            <person name="Rokhsar D.S."/>
        </authorList>
    </citation>
    <scope>NUCLEOTIDE SEQUENCE [LARGE SCALE GENOMIC DNA]</scope>
    <source>
        <strain evidence="2">J</strain>
    </source>
</reference>
<name>A0A974DZV2_XENLA</name>
<evidence type="ECO:0000313" key="2">
    <source>
        <dbReference type="Proteomes" id="UP000694892"/>
    </source>
</evidence>
<dbReference type="Proteomes" id="UP000694892">
    <property type="component" value="Chromosome 1L"/>
</dbReference>
<gene>
    <name evidence="1" type="ORF">XELAEV_18006753mg</name>
</gene>
<protein>
    <submittedName>
        <fullName evidence="1">Uncharacterized protein</fullName>
    </submittedName>
</protein>
<proteinExistence type="predicted"/>